<feature type="compositionally biased region" description="Basic and acidic residues" evidence="4">
    <location>
        <begin position="145"/>
        <end position="155"/>
    </location>
</feature>
<dbReference type="GO" id="GO:0005666">
    <property type="term" value="C:RNA polymerase III complex"/>
    <property type="evidence" value="ECO:0007669"/>
    <property type="project" value="TreeGrafter"/>
</dbReference>
<organism evidence="5 6">
    <name type="scientific">Paramicrosporidium saccamoebae</name>
    <dbReference type="NCBI Taxonomy" id="1246581"/>
    <lineage>
        <taxon>Eukaryota</taxon>
        <taxon>Fungi</taxon>
        <taxon>Fungi incertae sedis</taxon>
        <taxon>Cryptomycota</taxon>
        <taxon>Cryptomycota incertae sedis</taxon>
        <taxon>Paramicrosporidium</taxon>
    </lineage>
</organism>
<dbReference type="GO" id="GO:0006383">
    <property type="term" value="P:transcription by RNA polymerase III"/>
    <property type="evidence" value="ECO:0007669"/>
    <property type="project" value="InterPro"/>
</dbReference>
<evidence type="ECO:0000313" key="6">
    <source>
        <dbReference type="Proteomes" id="UP000240830"/>
    </source>
</evidence>
<comment type="subcellular location">
    <subcellularLocation>
        <location evidence="1">Nucleus</location>
    </subcellularLocation>
</comment>
<dbReference type="AlphaFoldDB" id="A0A2H9TNL1"/>
<dbReference type="STRING" id="1246581.A0A2H9TNL1"/>
<keyword evidence="3" id="KW-0539">Nucleus</keyword>
<evidence type="ECO:0000313" key="5">
    <source>
        <dbReference type="EMBL" id="PJF19324.1"/>
    </source>
</evidence>
<comment type="caution">
    <text evidence="5">The sequence shown here is derived from an EMBL/GenBank/DDBJ whole genome shotgun (WGS) entry which is preliminary data.</text>
</comment>
<dbReference type="PANTHER" id="PTHR15367">
    <property type="entry name" value="DNA-DIRECTED RNA POLYMERASE III"/>
    <property type="match status" value="1"/>
</dbReference>
<evidence type="ECO:0000256" key="3">
    <source>
        <dbReference type="ARBA" id="ARBA00023242"/>
    </source>
</evidence>
<name>A0A2H9TNL1_9FUNG</name>
<protein>
    <recommendedName>
        <fullName evidence="7">DNA-directed RNA polymerase III subunit</fullName>
    </recommendedName>
</protein>
<gene>
    <name evidence="5" type="ORF">PSACC_00833</name>
</gene>
<dbReference type="Proteomes" id="UP000240830">
    <property type="component" value="Unassembled WGS sequence"/>
</dbReference>
<feature type="compositionally biased region" description="Gly residues" evidence="4">
    <location>
        <begin position="1"/>
        <end position="10"/>
    </location>
</feature>
<keyword evidence="6" id="KW-1185">Reference proteome</keyword>
<reference evidence="5 6" key="1">
    <citation type="submission" date="2016-10" db="EMBL/GenBank/DDBJ databases">
        <title>The genome of Paramicrosporidium saccamoebae is the missing link in understanding Cryptomycota and Microsporidia evolution.</title>
        <authorList>
            <person name="Quandt C.A."/>
            <person name="Beaudet D."/>
            <person name="Corsaro D."/>
            <person name="Michel R."/>
            <person name="Corradi N."/>
            <person name="James T."/>
        </authorList>
    </citation>
    <scope>NUCLEOTIDE SEQUENCE [LARGE SCALE GENOMIC DNA]</scope>
    <source>
        <strain evidence="5 6">KSL3</strain>
    </source>
</reference>
<evidence type="ECO:0008006" key="7">
    <source>
        <dbReference type="Google" id="ProtNLM"/>
    </source>
</evidence>
<comment type="similarity">
    <text evidence="2">Belongs to the eukaryotic RPC7 RNA polymerase subunit family.</text>
</comment>
<dbReference type="InterPro" id="IPR024661">
    <property type="entry name" value="RNA_pol_III_Rpc31"/>
</dbReference>
<evidence type="ECO:0000256" key="2">
    <source>
        <dbReference type="ARBA" id="ARBA00008352"/>
    </source>
</evidence>
<dbReference type="Pfam" id="PF11705">
    <property type="entry name" value="RNA_pol_3_Rpc31"/>
    <property type="match status" value="1"/>
</dbReference>
<feature type="compositionally biased region" description="Acidic residues" evidence="4">
    <location>
        <begin position="156"/>
        <end position="179"/>
    </location>
</feature>
<sequence>MTGPAGMSGRGRGRGRGKTVAPPSVANAPGFAVPIPAVTNLTVPKDPSEGDQAALRFSEELSHFARTSPYHLVEKVVITDNKIDRYSDKYVAHLRPKDQKGSIHAIVTEELYSVYHPERSQKPSRTQSRSSSFLDTLAKLKDLEKADDEKLKSQDQDGDTDEDGDEVVYEEEELEDETDYNLTYFDNDDEYGDNDDGDGIHKYCIHICRGACVLIE</sequence>
<evidence type="ECO:0000256" key="1">
    <source>
        <dbReference type="ARBA" id="ARBA00004123"/>
    </source>
</evidence>
<feature type="region of interest" description="Disordered" evidence="4">
    <location>
        <begin position="1"/>
        <end position="31"/>
    </location>
</feature>
<evidence type="ECO:0000256" key="4">
    <source>
        <dbReference type="SAM" id="MobiDB-lite"/>
    </source>
</evidence>
<feature type="region of interest" description="Disordered" evidence="4">
    <location>
        <begin position="145"/>
        <end position="189"/>
    </location>
</feature>
<dbReference type="PANTHER" id="PTHR15367:SF2">
    <property type="entry name" value="DNA-DIRECTED RNA POLYMERASE III SUBUNIT"/>
    <property type="match status" value="1"/>
</dbReference>
<proteinExistence type="inferred from homology"/>
<dbReference type="EMBL" id="MTSL01000065">
    <property type="protein sequence ID" value="PJF19324.1"/>
    <property type="molecule type" value="Genomic_DNA"/>
</dbReference>
<accession>A0A2H9TNL1</accession>